<evidence type="ECO:0000256" key="1">
    <source>
        <dbReference type="SAM" id="MobiDB-lite"/>
    </source>
</evidence>
<feature type="compositionally biased region" description="Basic and acidic residues" evidence="1">
    <location>
        <begin position="56"/>
        <end position="66"/>
    </location>
</feature>
<feature type="region of interest" description="Disordered" evidence="1">
    <location>
        <begin position="23"/>
        <end position="109"/>
    </location>
</feature>
<proteinExistence type="predicted"/>
<evidence type="ECO:0000313" key="2">
    <source>
        <dbReference type="EMBL" id="CAI9172188.1"/>
    </source>
</evidence>
<sequence>MSGAGIVFRKIRHFHLVITITAQQLPRQPEPGPPPPPPVTSPFLLLPSPALPSGEVHTHISGETSRRPRQPSNARGDTTAHRAHAETFHPATEGKSRYLQSPQTGTLLF</sequence>
<evidence type="ECO:0000313" key="3">
    <source>
        <dbReference type="Proteomes" id="UP001176941"/>
    </source>
</evidence>
<gene>
    <name evidence="2" type="ORF">MRATA1EN1_LOCUS21150</name>
</gene>
<feature type="compositionally biased region" description="Low complexity" evidence="1">
    <location>
        <begin position="41"/>
        <end position="53"/>
    </location>
</feature>
<accession>A0ABN8ZHV8</accession>
<organism evidence="2 3">
    <name type="scientific">Rangifer tarandus platyrhynchus</name>
    <name type="common">Svalbard reindeer</name>
    <dbReference type="NCBI Taxonomy" id="3082113"/>
    <lineage>
        <taxon>Eukaryota</taxon>
        <taxon>Metazoa</taxon>
        <taxon>Chordata</taxon>
        <taxon>Craniata</taxon>
        <taxon>Vertebrata</taxon>
        <taxon>Euteleostomi</taxon>
        <taxon>Mammalia</taxon>
        <taxon>Eutheria</taxon>
        <taxon>Laurasiatheria</taxon>
        <taxon>Artiodactyla</taxon>
        <taxon>Ruminantia</taxon>
        <taxon>Pecora</taxon>
        <taxon>Cervidae</taxon>
        <taxon>Odocoileinae</taxon>
        <taxon>Rangifer</taxon>
    </lineage>
</organism>
<dbReference type="EMBL" id="OX459968">
    <property type="protein sequence ID" value="CAI9172188.1"/>
    <property type="molecule type" value="Genomic_DNA"/>
</dbReference>
<name>A0ABN8ZHV8_RANTA</name>
<feature type="compositionally biased region" description="Polar residues" evidence="1">
    <location>
        <begin position="98"/>
        <end position="109"/>
    </location>
</feature>
<feature type="compositionally biased region" description="Basic and acidic residues" evidence="1">
    <location>
        <begin position="78"/>
        <end position="96"/>
    </location>
</feature>
<dbReference type="Proteomes" id="UP001176941">
    <property type="component" value="Chromosome 32"/>
</dbReference>
<protein>
    <submittedName>
        <fullName evidence="2">Uncharacterized protein</fullName>
    </submittedName>
</protein>
<feature type="compositionally biased region" description="Pro residues" evidence="1">
    <location>
        <begin position="28"/>
        <end position="40"/>
    </location>
</feature>
<keyword evidence="3" id="KW-1185">Reference proteome</keyword>
<reference evidence="2" key="1">
    <citation type="submission" date="2023-04" db="EMBL/GenBank/DDBJ databases">
        <authorList>
            <consortium name="ELIXIR-Norway"/>
        </authorList>
    </citation>
    <scope>NUCLEOTIDE SEQUENCE [LARGE SCALE GENOMIC DNA]</scope>
</reference>